<accession>A0ABR5PIC0</accession>
<evidence type="ECO:0000313" key="1">
    <source>
        <dbReference type="EMBL" id="KRM23253.1"/>
    </source>
</evidence>
<dbReference type="Proteomes" id="UP000051217">
    <property type="component" value="Unassembled WGS sequence"/>
</dbReference>
<comment type="caution">
    <text evidence="1">The sequence shown here is derived from an EMBL/GenBank/DDBJ whole genome shotgun (WGS) entry which is preliminary data.</text>
</comment>
<dbReference type="EMBL" id="AZFI01000189">
    <property type="protein sequence ID" value="KRM23253.1"/>
    <property type="molecule type" value="Genomic_DNA"/>
</dbReference>
<evidence type="ECO:0008006" key="3">
    <source>
        <dbReference type="Google" id="ProtNLM"/>
    </source>
</evidence>
<organism evidence="1 2">
    <name type="scientific">Ligilactobacillus acidipiscis DSM 15836</name>
    <dbReference type="NCBI Taxonomy" id="1423716"/>
    <lineage>
        <taxon>Bacteria</taxon>
        <taxon>Bacillati</taxon>
        <taxon>Bacillota</taxon>
        <taxon>Bacilli</taxon>
        <taxon>Lactobacillales</taxon>
        <taxon>Lactobacillaceae</taxon>
        <taxon>Ligilactobacillus</taxon>
    </lineage>
</organism>
<proteinExistence type="predicted"/>
<sequence length="175" mass="20198">MDVFKLKTIKNLELPSWEDFPDIDLYMDQLVSLGNRYLIELSTNQITASMVNSYVKKGLITRPVKKKYQRQHIAELLMVSLFKAVYSLESVKQVIQQIFAEESAQSAYNNFAALFNYDLRLINGENIPDVTKVANTEPVINKIEEYTIRASIYQMLGQKEIALQPPPRAKEQKKH</sequence>
<protein>
    <recommendedName>
        <fullName evidence="3">DUF1836 domain-containing protein</fullName>
    </recommendedName>
</protein>
<dbReference type="InterPro" id="IPR014975">
    <property type="entry name" value="DUF1836"/>
</dbReference>
<gene>
    <name evidence="1" type="ORF">FC65_GL000774</name>
</gene>
<dbReference type="Pfam" id="PF08876">
    <property type="entry name" value="DUF1836"/>
    <property type="match status" value="1"/>
</dbReference>
<keyword evidence="2" id="KW-1185">Reference proteome</keyword>
<dbReference type="PANTHER" id="PTHR40056">
    <property type="entry name" value="HYPOTHETICAL CYTOSOLIC PROTEIN"/>
    <property type="match status" value="1"/>
</dbReference>
<evidence type="ECO:0000313" key="2">
    <source>
        <dbReference type="Proteomes" id="UP000051217"/>
    </source>
</evidence>
<reference evidence="1 2" key="1">
    <citation type="journal article" date="2015" name="Genome Announc.">
        <title>Expanding the biotechnology potential of lactobacilli through comparative genomics of 213 strains and associated genera.</title>
        <authorList>
            <person name="Sun Z."/>
            <person name="Harris H.M."/>
            <person name="McCann A."/>
            <person name="Guo C."/>
            <person name="Argimon S."/>
            <person name="Zhang W."/>
            <person name="Yang X."/>
            <person name="Jeffery I.B."/>
            <person name="Cooney J.C."/>
            <person name="Kagawa T.F."/>
            <person name="Liu W."/>
            <person name="Song Y."/>
            <person name="Salvetti E."/>
            <person name="Wrobel A."/>
            <person name="Rasinkangas P."/>
            <person name="Parkhill J."/>
            <person name="Rea M.C."/>
            <person name="O'Sullivan O."/>
            <person name="Ritari J."/>
            <person name="Douillard F.P."/>
            <person name="Paul Ross R."/>
            <person name="Yang R."/>
            <person name="Briner A.E."/>
            <person name="Felis G.E."/>
            <person name="de Vos W.M."/>
            <person name="Barrangou R."/>
            <person name="Klaenhammer T.R."/>
            <person name="Caufield P.W."/>
            <person name="Cui Y."/>
            <person name="Zhang H."/>
            <person name="O'Toole P.W."/>
        </authorList>
    </citation>
    <scope>NUCLEOTIDE SEQUENCE [LARGE SCALE GENOMIC DNA]</scope>
    <source>
        <strain evidence="1 2">DSM 15836</strain>
    </source>
</reference>
<dbReference type="PANTHER" id="PTHR40056:SF1">
    <property type="entry name" value="DUF1836 DOMAIN-CONTAINING PROTEIN"/>
    <property type="match status" value="1"/>
</dbReference>
<name>A0ABR5PIC0_9LACO</name>